<feature type="transmembrane region" description="Helical" evidence="1">
    <location>
        <begin position="90"/>
        <end position="107"/>
    </location>
</feature>
<sequence length="398" mass="42339">MAAIPRLKLYAGPALLSYGFRPFFFLGAIWAGIEVLAWLPMFYGELSLATAFSPRDWHVHELLFGFVPAIVAGFLLTAIPNWTGRMPLQGLPLAGLVLVWLAGRYAVAVSAGIGWLGTTVVDCAFLVLMAAAVAREIVAGKNWKNLKMVALLSLLAAGNLGFHLEAHFKGIALYSSRLGISAVLVLIMVVGGRIIPSFTRNWLMRRQAGRLPAPFGRFDVACITLSTAALALWVVMPEEAQTGVGLLAAAALNLIRLCRWAGYRSFSDRLVLVLHVGYAFVPLGFLLAGLSAFGITAPSAGVHAWTAGAFGIMTLAVMSRASLGHTGRALVASPALQAVYAVAFTAALARICAVLHPEWGEALLPVAALAWSAAFLGFAFLYAPILCWKPSKAVRTPA</sequence>
<dbReference type="InterPro" id="IPR010266">
    <property type="entry name" value="NnrS"/>
</dbReference>
<gene>
    <name evidence="2" type="ORF">KQ910_07965</name>
</gene>
<keyword evidence="1" id="KW-1133">Transmembrane helix</keyword>
<feature type="transmembrane region" description="Helical" evidence="1">
    <location>
        <begin position="63"/>
        <end position="83"/>
    </location>
</feature>
<protein>
    <submittedName>
        <fullName evidence="2">NnrS family protein</fullName>
    </submittedName>
</protein>
<feature type="transmembrane region" description="Helical" evidence="1">
    <location>
        <begin position="215"/>
        <end position="234"/>
    </location>
</feature>
<keyword evidence="1" id="KW-0472">Membrane</keyword>
<feature type="transmembrane region" description="Helical" evidence="1">
    <location>
        <begin position="176"/>
        <end position="195"/>
    </location>
</feature>
<dbReference type="RefSeq" id="WP_216958089.1">
    <property type="nucleotide sequence ID" value="NZ_JAHOPB010000001.1"/>
</dbReference>
<feature type="transmembrane region" description="Helical" evidence="1">
    <location>
        <begin position="335"/>
        <end position="356"/>
    </location>
</feature>
<feature type="transmembrane region" description="Helical" evidence="1">
    <location>
        <begin position="23"/>
        <end position="43"/>
    </location>
</feature>
<feature type="transmembrane region" description="Helical" evidence="1">
    <location>
        <begin position="270"/>
        <end position="296"/>
    </location>
</feature>
<keyword evidence="3" id="KW-1185">Reference proteome</keyword>
<comment type="caution">
    <text evidence="2">The sequence shown here is derived from an EMBL/GenBank/DDBJ whole genome shotgun (WGS) entry which is preliminary data.</text>
</comment>
<feature type="transmembrane region" description="Helical" evidence="1">
    <location>
        <begin position="113"/>
        <end position="134"/>
    </location>
</feature>
<keyword evidence="1" id="KW-0812">Transmembrane</keyword>
<feature type="transmembrane region" description="Helical" evidence="1">
    <location>
        <begin position="302"/>
        <end position="323"/>
    </location>
</feature>
<dbReference type="Pfam" id="PF05940">
    <property type="entry name" value="NnrS"/>
    <property type="match status" value="1"/>
</dbReference>
<feature type="transmembrane region" description="Helical" evidence="1">
    <location>
        <begin position="146"/>
        <end position="164"/>
    </location>
</feature>
<feature type="transmembrane region" description="Helical" evidence="1">
    <location>
        <begin position="240"/>
        <end position="258"/>
    </location>
</feature>
<dbReference type="EMBL" id="JAHOPB010000001">
    <property type="protein sequence ID" value="MBU8873696.1"/>
    <property type="molecule type" value="Genomic_DNA"/>
</dbReference>
<evidence type="ECO:0000313" key="2">
    <source>
        <dbReference type="EMBL" id="MBU8873696.1"/>
    </source>
</evidence>
<evidence type="ECO:0000313" key="3">
    <source>
        <dbReference type="Proteomes" id="UP000727907"/>
    </source>
</evidence>
<dbReference type="Proteomes" id="UP000727907">
    <property type="component" value="Unassembled WGS sequence"/>
</dbReference>
<accession>A0ABS6IH93</accession>
<evidence type="ECO:0000256" key="1">
    <source>
        <dbReference type="SAM" id="Phobius"/>
    </source>
</evidence>
<feature type="transmembrane region" description="Helical" evidence="1">
    <location>
        <begin position="362"/>
        <end position="385"/>
    </location>
</feature>
<name>A0ABS6IH93_9HYPH</name>
<organism evidence="2 3">
    <name type="scientific">Reyranella humidisoli</name>
    <dbReference type="NCBI Taxonomy" id="2849149"/>
    <lineage>
        <taxon>Bacteria</taxon>
        <taxon>Pseudomonadati</taxon>
        <taxon>Pseudomonadota</taxon>
        <taxon>Alphaproteobacteria</taxon>
        <taxon>Hyphomicrobiales</taxon>
        <taxon>Reyranellaceae</taxon>
        <taxon>Reyranella</taxon>
    </lineage>
</organism>
<reference evidence="2 3" key="1">
    <citation type="submission" date="2021-06" db="EMBL/GenBank/DDBJ databases">
        <authorList>
            <person name="Lee D.H."/>
        </authorList>
    </citation>
    <scope>NUCLEOTIDE SEQUENCE [LARGE SCALE GENOMIC DNA]</scope>
    <source>
        <strain evidence="2 3">MMS21-HV4-11</strain>
    </source>
</reference>
<proteinExistence type="predicted"/>